<proteinExistence type="predicted"/>
<accession>A0ABD1YDP9</accession>
<reference evidence="2 3" key="1">
    <citation type="submission" date="2024-09" db="EMBL/GenBank/DDBJ databases">
        <title>Chromosome-scale assembly of Riccia fluitans.</title>
        <authorList>
            <person name="Paukszto L."/>
            <person name="Sawicki J."/>
            <person name="Karawczyk K."/>
            <person name="Piernik-Szablinska J."/>
            <person name="Szczecinska M."/>
            <person name="Mazdziarz M."/>
        </authorList>
    </citation>
    <scope>NUCLEOTIDE SEQUENCE [LARGE SCALE GENOMIC DNA]</scope>
    <source>
        <strain evidence="2">Rf_01</strain>
        <tissue evidence="2">Aerial parts of the thallus</tissue>
    </source>
</reference>
<feature type="compositionally biased region" description="Basic and acidic residues" evidence="1">
    <location>
        <begin position="244"/>
        <end position="257"/>
    </location>
</feature>
<evidence type="ECO:0000313" key="3">
    <source>
        <dbReference type="Proteomes" id="UP001605036"/>
    </source>
</evidence>
<dbReference type="AlphaFoldDB" id="A0ABD1YDP9"/>
<keyword evidence="3" id="KW-1185">Reference proteome</keyword>
<dbReference type="EMBL" id="JBHFFA010000004">
    <property type="protein sequence ID" value="KAL2628862.1"/>
    <property type="molecule type" value="Genomic_DNA"/>
</dbReference>
<organism evidence="2 3">
    <name type="scientific">Riccia fluitans</name>
    <dbReference type="NCBI Taxonomy" id="41844"/>
    <lineage>
        <taxon>Eukaryota</taxon>
        <taxon>Viridiplantae</taxon>
        <taxon>Streptophyta</taxon>
        <taxon>Embryophyta</taxon>
        <taxon>Marchantiophyta</taxon>
        <taxon>Marchantiopsida</taxon>
        <taxon>Marchantiidae</taxon>
        <taxon>Marchantiales</taxon>
        <taxon>Ricciaceae</taxon>
        <taxon>Riccia</taxon>
    </lineage>
</organism>
<gene>
    <name evidence="2" type="ORF">R1flu_013548</name>
</gene>
<name>A0ABD1YDP9_9MARC</name>
<evidence type="ECO:0000256" key="1">
    <source>
        <dbReference type="SAM" id="MobiDB-lite"/>
    </source>
</evidence>
<protein>
    <submittedName>
        <fullName evidence="2">Uncharacterized protein</fullName>
    </submittedName>
</protein>
<comment type="caution">
    <text evidence="2">The sequence shown here is derived from an EMBL/GenBank/DDBJ whole genome shotgun (WGS) entry which is preliminary data.</text>
</comment>
<feature type="compositionally biased region" description="Basic residues" evidence="1">
    <location>
        <begin position="230"/>
        <end position="241"/>
    </location>
</feature>
<sequence>MAGKSVRVKLGKVKLPRISSELKEIFSHMGLSTFINQHWQIQNFDLCQELHEFETSDDYHYKEIPVECIFRGRPRLWTAKIWEYVYNLPPTPQLCSRPKGYRISKSVDKKGIVEGPGFKVHEITGGKLWIEFCTVLNSLLSPHRPDYIQCNQLEFLKRAWDAHHAVKVDSPPNWGATISTAVEKMVDRLRCDPENCCLSPYLVYLYSHYGELPSNLSTYTVNVVNHLRSERKKKPGKKLGRLRSQLEGEKRNSEKLNKDLTEVRHQLRIEQLSSGLLHTRYMAREAELKLALFQLEMEKRKSDTLLNKLGNVRTLLESERRKLDASTDEARNLRTQLACIYEALKLRLWFVAS</sequence>
<dbReference type="Proteomes" id="UP001605036">
    <property type="component" value="Unassembled WGS sequence"/>
</dbReference>
<evidence type="ECO:0000313" key="2">
    <source>
        <dbReference type="EMBL" id="KAL2628862.1"/>
    </source>
</evidence>
<feature type="region of interest" description="Disordered" evidence="1">
    <location>
        <begin position="230"/>
        <end position="257"/>
    </location>
</feature>